<comment type="caution">
    <text evidence="2">The sequence shown here is derived from an EMBL/GenBank/DDBJ whole genome shotgun (WGS) entry which is preliminary data.</text>
</comment>
<sequence length="221" mass="24453">MRIVAVADTHTYHDDLTVPDGDVFVHAGDLCRRGEDLAELREAADWLHALPHRTKVVVAGNHDRMLEDRPGQARAVLAERGIRYLEDSGTEIDGVSFWGSPWQPEFNDWAFNLPRGRALARKWALIPERVDVLVTHGPPLGIGDAGALPGRHGCADLLARVRQVRPRLHLFGHIHQDGGFWHHDGTAFANVTTWECERGPTVIRLDSSGAVGEVVPAARTR</sequence>
<dbReference type="PANTHER" id="PTHR12905:SF0">
    <property type="entry name" value="CALCINEURIN-LIKE PHOSPHOESTERASE DOMAIN-CONTAINING PROTEIN"/>
    <property type="match status" value="1"/>
</dbReference>
<dbReference type="InterPro" id="IPR004843">
    <property type="entry name" value="Calcineurin-like_PHP"/>
</dbReference>
<dbReference type="SUPFAM" id="SSF56300">
    <property type="entry name" value="Metallo-dependent phosphatases"/>
    <property type="match status" value="1"/>
</dbReference>
<dbReference type="EMBL" id="WBMR01000013">
    <property type="protein sequence ID" value="KAB2386338.1"/>
    <property type="molecule type" value="Genomic_DNA"/>
</dbReference>
<protein>
    <recommendedName>
        <fullName evidence="1">Calcineurin-like phosphoesterase domain-containing protein</fullName>
    </recommendedName>
</protein>
<dbReference type="Proteomes" id="UP000483004">
    <property type="component" value="Unassembled WGS sequence"/>
</dbReference>
<proteinExistence type="predicted"/>
<reference evidence="2 3" key="1">
    <citation type="submission" date="2019-09" db="EMBL/GenBank/DDBJ databases">
        <title>Actinomadura physcomitrii sp. nov., a novel actinomycete isolated from moss [Physcomitrium sphaericum (Ludw) Fuernr].</title>
        <authorList>
            <person name="Liu C."/>
            <person name="Zhuang X."/>
        </authorList>
    </citation>
    <scope>NUCLEOTIDE SEQUENCE [LARGE SCALE GENOMIC DNA]</scope>
    <source>
        <strain evidence="2 3">CYP1-1B</strain>
    </source>
</reference>
<gene>
    <name evidence="2" type="ORF">F9B16_07530</name>
</gene>
<dbReference type="RefSeq" id="WP_151539246.1">
    <property type="nucleotide sequence ID" value="NZ_WBMR01000013.1"/>
</dbReference>
<keyword evidence="3" id="KW-1185">Reference proteome</keyword>
<evidence type="ECO:0000313" key="3">
    <source>
        <dbReference type="Proteomes" id="UP000483004"/>
    </source>
</evidence>
<accession>A0A6L3W0J2</accession>
<name>A0A6L3W0J2_9ACTN</name>
<dbReference type="OrthoDB" id="9783591at2"/>
<dbReference type="InterPro" id="IPR029052">
    <property type="entry name" value="Metallo-depent_PP-like"/>
</dbReference>
<evidence type="ECO:0000259" key="1">
    <source>
        <dbReference type="Pfam" id="PF00149"/>
    </source>
</evidence>
<dbReference type="InterPro" id="IPR051693">
    <property type="entry name" value="UPF0046_metallophosphoest"/>
</dbReference>
<dbReference type="PANTHER" id="PTHR12905">
    <property type="entry name" value="METALLOPHOSPHOESTERASE"/>
    <property type="match status" value="1"/>
</dbReference>
<evidence type="ECO:0000313" key="2">
    <source>
        <dbReference type="EMBL" id="KAB2386338.1"/>
    </source>
</evidence>
<dbReference type="Gene3D" id="3.60.21.10">
    <property type="match status" value="1"/>
</dbReference>
<dbReference type="AlphaFoldDB" id="A0A6L3W0J2"/>
<dbReference type="CDD" id="cd07379">
    <property type="entry name" value="MPP_239FB"/>
    <property type="match status" value="1"/>
</dbReference>
<feature type="domain" description="Calcineurin-like phosphoesterase" evidence="1">
    <location>
        <begin position="1"/>
        <end position="176"/>
    </location>
</feature>
<dbReference type="GO" id="GO:0016787">
    <property type="term" value="F:hydrolase activity"/>
    <property type="evidence" value="ECO:0007669"/>
    <property type="project" value="InterPro"/>
</dbReference>
<organism evidence="2 3">
    <name type="scientific">Actinomadura montaniterrae</name>
    <dbReference type="NCBI Taxonomy" id="1803903"/>
    <lineage>
        <taxon>Bacteria</taxon>
        <taxon>Bacillati</taxon>
        <taxon>Actinomycetota</taxon>
        <taxon>Actinomycetes</taxon>
        <taxon>Streptosporangiales</taxon>
        <taxon>Thermomonosporaceae</taxon>
        <taxon>Actinomadura</taxon>
    </lineage>
</organism>
<dbReference type="Pfam" id="PF00149">
    <property type="entry name" value="Metallophos"/>
    <property type="match status" value="1"/>
</dbReference>